<dbReference type="Proteomes" id="UP000061018">
    <property type="component" value="Chromosome"/>
</dbReference>
<organism evidence="2 3">
    <name type="scientific">Streptomyces ambofaciens (strain ATCC 23877 / 3486 / DSM 40053 / JCM 4204 / NBRC 12836 / NRRL B-2516)</name>
    <dbReference type="NCBI Taxonomy" id="278992"/>
    <lineage>
        <taxon>Bacteria</taxon>
        <taxon>Bacillati</taxon>
        <taxon>Actinomycetota</taxon>
        <taxon>Actinomycetes</taxon>
        <taxon>Kitasatosporales</taxon>
        <taxon>Streptomycetaceae</taxon>
        <taxon>Streptomyces</taxon>
    </lineage>
</organism>
<accession>A0A0K2AR22</accession>
<evidence type="ECO:0000313" key="3">
    <source>
        <dbReference type="Proteomes" id="UP000061018"/>
    </source>
</evidence>
<feature type="region of interest" description="Disordered" evidence="1">
    <location>
        <begin position="50"/>
        <end position="78"/>
    </location>
</feature>
<dbReference type="KEGG" id="samb:SAM23877_2399"/>
<gene>
    <name evidence="2" type="ORF">SAM23877_2399</name>
</gene>
<proteinExistence type="predicted"/>
<feature type="region of interest" description="Disordered" evidence="1">
    <location>
        <begin position="1"/>
        <end position="36"/>
    </location>
</feature>
<protein>
    <submittedName>
        <fullName evidence="2">Uncharacterized protein</fullName>
    </submittedName>
</protein>
<dbReference type="EMBL" id="CP012382">
    <property type="protein sequence ID" value="AKZ55448.1"/>
    <property type="molecule type" value="Genomic_DNA"/>
</dbReference>
<dbReference type="AlphaFoldDB" id="A0A0K2AR22"/>
<reference evidence="3" key="1">
    <citation type="journal article" date="2015" name="J. Biotechnol.">
        <title>Complete genome sequence of Streptomyces ambofaciens ATCC 23877, the spiramycin producer.</title>
        <authorList>
            <person name="Thibessard A."/>
            <person name="Haas D."/>
            <person name="Gerbaud C."/>
            <person name="Aigle B."/>
            <person name="Lautru S."/>
            <person name="Pernodet J.L."/>
            <person name="Leblond P."/>
        </authorList>
    </citation>
    <scope>NUCLEOTIDE SEQUENCE [LARGE SCALE GENOMIC DNA]</scope>
    <source>
        <strain evidence="3">ATCC 23877 / 3486 / DSM 40053 / JCM 4204 / NBRC 12836 / NRRL B-2516</strain>
    </source>
</reference>
<evidence type="ECO:0000313" key="2">
    <source>
        <dbReference type="EMBL" id="AKZ55448.1"/>
    </source>
</evidence>
<name>A0A0K2AR22_STRA7</name>
<evidence type="ECO:0000256" key="1">
    <source>
        <dbReference type="SAM" id="MobiDB-lite"/>
    </source>
</evidence>
<sequence>MRGAGGDSAVTAVSSAGPDARDRELTRRHGKPLPLRMRWVGLDGKEWFRSRRGRGRRPFPGGRRLPHQGGFPDLDPPP</sequence>